<dbReference type="InterPro" id="IPR004117">
    <property type="entry name" value="7tm6_olfct_rcpt"/>
</dbReference>
<feature type="transmembrane region" description="Helical" evidence="9">
    <location>
        <begin position="265"/>
        <end position="288"/>
    </location>
</feature>
<dbReference type="RefSeq" id="XP_046597792.1">
    <property type="nucleotide sequence ID" value="XM_046741836.1"/>
</dbReference>
<keyword evidence="2 9" id="KW-0716">Sensory transduction</keyword>
<keyword evidence="4 9" id="KW-0552">Olfaction</keyword>
<feature type="transmembrane region" description="Helical" evidence="9">
    <location>
        <begin position="45"/>
        <end position="67"/>
    </location>
</feature>
<dbReference type="RefSeq" id="XP_046597793.1">
    <property type="nucleotide sequence ID" value="XM_046741837.1"/>
</dbReference>
<evidence type="ECO:0000256" key="5">
    <source>
        <dbReference type="ARBA" id="ARBA00022989"/>
    </source>
</evidence>
<keyword evidence="7 9" id="KW-0675">Receptor</keyword>
<keyword evidence="10" id="KW-1185">Reference proteome</keyword>
<dbReference type="GeneID" id="107219146"/>
<feature type="transmembrane region" description="Helical" evidence="9">
    <location>
        <begin position="300"/>
        <end position="321"/>
    </location>
</feature>
<evidence type="ECO:0000256" key="2">
    <source>
        <dbReference type="ARBA" id="ARBA00022606"/>
    </source>
</evidence>
<feature type="transmembrane region" description="Helical" evidence="9">
    <location>
        <begin position="133"/>
        <end position="155"/>
    </location>
</feature>
<dbReference type="Proteomes" id="UP000829291">
    <property type="component" value="Chromosome 5"/>
</dbReference>
<keyword evidence="3 9" id="KW-0812">Transmembrane</keyword>
<evidence type="ECO:0000256" key="1">
    <source>
        <dbReference type="ARBA" id="ARBA00004141"/>
    </source>
</evidence>
<feature type="transmembrane region" description="Helical" evidence="9">
    <location>
        <begin position="205"/>
        <end position="224"/>
    </location>
</feature>
<evidence type="ECO:0000256" key="6">
    <source>
        <dbReference type="ARBA" id="ARBA00023136"/>
    </source>
</evidence>
<evidence type="ECO:0000256" key="8">
    <source>
        <dbReference type="ARBA" id="ARBA00023224"/>
    </source>
</evidence>
<evidence type="ECO:0000256" key="3">
    <source>
        <dbReference type="ARBA" id="ARBA00022692"/>
    </source>
</evidence>
<keyword evidence="5 9" id="KW-1133">Transmembrane helix</keyword>
<evidence type="ECO:0000313" key="12">
    <source>
        <dbReference type="RefSeq" id="XP_046597793.1"/>
    </source>
</evidence>
<dbReference type="Pfam" id="PF02949">
    <property type="entry name" value="7tm_6"/>
    <property type="match status" value="1"/>
</dbReference>
<dbReference type="PANTHER" id="PTHR21137:SF44">
    <property type="entry name" value="ODORANT RECEPTOR 13A-RELATED"/>
    <property type="match status" value="1"/>
</dbReference>
<comment type="subcellular location">
    <subcellularLocation>
        <location evidence="9">Cell membrane</location>
        <topology evidence="9">Multi-pass membrane protein</topology>
    </subcellularLocation>
    <subcellularLocation>
        <location evidence="1">Membrane</location>
        <topology evidence="1">Multi-pass membrane protein</topology>
    </subcellularLocation>
</comment>
<evidence type="ECO:0000256" key="4">
    <source>
        <dbReference type="ARBA" id="ARBA00022725"/>
    </source>
</evidence>
<evidence type="ECO:0000256" key="7">
    <source>
        <dbReference type="ARBA" id="ARBA00023170"/>
    </source>
</evidence>
<protein>
    <recommendedName>
        <fullName evidence="9">Odorant receptor</fullName>
    </recommendedName>
</protein>
<accession>A0ABM3GC06</accession>
<keyword evidence="8 9" id="KW-0807">Transducer</keyword>
<reference evidence="11 12" key="1">
    <citation type="submission" date="2025-05" db="UniProtKB">
        <authorList>
            <consortium name="RefSeq"/>
        </authorList>
    </citation>
    <scope>IDENTIFICATION</scope>
    <source>
        <tissue evidence="11 12">Thorax and Abdomen</tissue>
    </source>
</reference>
<dbReference type="PANTHER" id="PTHR21137">
    <property type="entry name" value="ODORANT RECEPTOR"/>
    <property type="match status" value="1"/>
</dbReference>
<comment type="caution">
    <text evidence="9">Lacks conserved residue(s) required for the propagation of feature annotation.</text>
</comment>
<sequence>MTSTDNTKFEKVNVDRHIRVINLGSRMLGCRLLDANPVTVKKVDVLLRVFVMGGMSYVLIPGLMAMVEFINDLGYVAEIGSNVLGVVESVCFLGNSYYQESKCTNLVQKIHREFWASPLPPDLLKHVQWFERISIGIGLYVFTVSLLALTFYSSIPPIFHNFDLYEDIDAMRRTPLIGRYFYDQRVSPNYEITYACQMLGSFLTVTSYVILTSIYALICMHLCAKLRLLQVRLRNIDASISNEEFAEIVHEHQYLIRYADDLEDIYSPVILIHFILSTGLICLGVVKVTGLPVQAGMMELVLFIMYFAASFFQIFVFCWMANEVFVESDDLARATYDSRWYEGSRHVQRGILLILLRAQKPSVLTAGKFFPVTMSSFGLQYGYFLLHASNVNPVNC</sequence>
<keyword evidence="6 9" id="KW-0472">Membrane</keyword>
<comment type="similarity">
    <text evidence="9">Belongs to the insect chemoreceptor superfamily. Heteromeric odorant receptor channel (TC 1.A.69) family.</text>
</comment>
<evidence type="ECO:0000313" key="11">
    <source>
        <dbReference type="RefSeq" id="XP_046597792.1"/>
    </source>
</evidence>
<evidence type="ECO:0000256" key="9">
    <source>
        <dbReference type="RuleBase" id="RU351113"/>
    </source>
</evidence>
<organism evidence="10 12">
    <name type="scientific">Neodiprion lecontei</name>
    <name type="common">Redheaded pine sawfly</name>
    <dbReference type="NCBI Taxonomy" id="441921"/>
    <lineage>
        <taxon>Eukaryota</taxon>
        <taxon>Metazoa</taxon>
        <taxon>Ecdysozoa</taxon>
        <taxon>Arthropoda</taxon>
        <taxon>Hexapoda</taxon>
        <taxon>Insecta</taxon>
        <taxon>Pterygota</taxon>
        <taxon>Neoptera</taxon>
        <taxon>Endopterygota</taxon>
        <taxon>Hymenoptera</taxon>
        <taxon>Tenthredinoidea</taxon>
        <taxon>Diprionidae</taxon>
        <taxon>Diprioninae</taxon>
        <taxon>Neodiprion</taxon>
    </lineage>
</organism>
<evidence type="ECO:0000313" key="10">
    <source>
        <dbReference type="Proteomes" id="UP000829291"/>
    </source>
</evidence>
<name>A0ABM3GC06_NEOLC</name>
<proteinExistence type="inferred from homology"/>
<gene>
    <name evidence="11 12" type="primary">LOC107219146</name>
</gene>